<protein>
    <submittedName>
        <fullName evidence="1">Uncharacterized protein</fullName>
    </submittedName>
</protein>
<organism evidence="1">
    <name type="scientific">Anguilla anguilla</name>
    <name type="common">European freshwater eel</name>
    <name type="synonym">Muraena anguilla</name>
    <dbReference type="NCBI Taxonomy" id="7936"/>
    <lineage>
        <taxon>Eukaryota</taxon>
        <taxon>Metazoa</taxon>
        <taxon>Chordata</taxon>
        <taxon>Craniata</taxon>
        <taxon>Vertebrata</taxon>
        <taxon>Euteleostomi</taxon>
        <taxon>Actinopterygii</taxon>
        <taxon>Neopterygii</taxon>
        <taxon>Teleostei</taxon>
        <taxon>Anguilliformes</taxon>
        <taxon>Anguillidae</taxon>
        <taxon>Anguilla</taxon>
    </lineage>
</organism>
<evidence type="ECO:0000313" key="1">
    <source>
        <dbReference type="EMBL" id="JAH37535.1"/>
    </source>
</evidence>
<accession>A0A0E9SA21</accession>
<name>A0A0E9SA21_ANGAN</name>
<proteinExistence type="predicted"/>
<dbReference type="EMBL" id="GBXM01071042">
    <property type="protein sequence ID" value="JAH37535.1"/>
    <property type="molecule type" value="Transcribed_RNA"/>
</dbReference>
<reference evidence="1" key="2">
    <citation type="journal article" date="2015" name="Fish Shellfish Immunol.">
        <title>Early steps in the European eel (Anguilla anguilla)-Vibrio vulnificus interaction in the gills: Role of the RtxA13 toxin.</title>
        <authorList>
            <person name="Callol A."/>
            <person name="Pajuelo D."/>
            <person name="Ebbesson L."/>
            <person name="Teles M."/>
            <person name="MacKenzie S."/>
            <person name="Amaro C."/>
        </authorList>
    </citation>
    <scope>NUCLEOTIDE SEQUENCE</scope>
</reference>
<sequence length="35" mass="4213">MVTALLICTHSIPVPQRQAQWPSQLIYICYLEFYW</sequence>
<dbReference type="AlphaFoldDB" id="A0A0E9SA21"/>
<reference evidence="1" key="1">
    <citation type="submission" date="2014-11" db="EMBL/GenBank/DDBJ databases">
        <authorList>
            <person name="Amaro Gonzalez C."/>
        </authorList>
    </citation>
    <scope>NUCLEOTIDE SEQUENCE</scope>
</reference>